<dbReference type="Gene3D" id="2.130.10.10">
    <property type="entry name" value="YVTN repeat-like/Quinoprotein amine dehydrogenase"/>
    <property type="match status" value="1"/>
</dbReference>
<dbReference type="FunFam" id="2.60.120.200:FF:000010">
    <property type="entry name" value="neurobeachin isoform X2"/>
    <property type="match status" value="1"/>
</dbReference>
<dbReference type="GO" id="GO:0019901">
    <property type="term" value="F:protein kinase binding"/>
    <property type="evidence" value="ECO:0007669"/>
    <property type="project" value="TreeGrafter"/>
</dbReference>
<evidence type="ECO:0000313" key="13">
    <source>
        <dbReference type="Ensembl" id="ENSACLP00000084799.1"/>
    </source>
</evidence>
<dbReference type="Pfam" id="PF15787">
    <property type="entry name" value="DUF4704"/>
    <property type="match status" value="1"/>
</dbReference>
<dbReference type="Proteomes" id="UP000265100">
    <property type="component" value="Chromosome 10"/>
</dbReference>
<keyword evidence="5" id="KW-0677">Repeat</keyword>
<dbReference type="SUPFAM" id="SSF49899">
    <property type="entry name" value="Concanavalin A-like lectins/glucanases"/>
    <property type="match status" value="1"/>
</dbReference>
<keyword evidence="3" id="KW-0597">Phosphoprotein</keyword>
<evidence type="ECO:0000313" key="14">
    <source>
        <dbReference type="Proteomes" id="UP000265100"/>
    </source>
</evidence>
<evidence type="ECO:0000259" key="11">
    <source>
        <dbReference type="PROSITE" id="PS50197"/>
    </source>
</evidence>
<dbReference type="Pfam" id="PF13385">
    <property type="entry name" value="Laminin_G_3"/>
    <property type="match status" value="1"/>
</dbReference>
<dbReference type="InterPro" id="IPR046851">
    <property type="entry name" value="NBCH_WD40"/>
</dbReference>
<evidence type="ECO:0000256" key="4">
    <source>
        <dbReference type="ARBA" id="ARBA00022574"/>
    </source>
</evidence>
<dbReference type="GO" id="GO:0008104">
    <property type="term" value="P:intracellular protein localization"/>
    <property type="evidence" value="ECO:0007669"/>
    <property type="project" value="TreeGrafter"/>
</dbReference>
<dbReference type="GO" id="GO:0016020">
    <property type="term" value="C:membrane"/>
    <property type="evidence" value="ECO:0007669"/>
    <property type="project" value="UniProtKB-SubCell"/>
</dbReference>
<dbReference type="SUPFAM" id="SSF50978">
    <property type="entry name" value="WD40 repeat-like"/>
    <property type="match status" value="1"/>
</dbReference>
<comment type="subunit">
    <text evidence="7">Interacts with RII subunit of PKA.</text>
</comment>
<dbReference type="FunFam" id="2.130.10.10:FF:000036">
    <property type="entry name" value="Neurobeachin isoform A"/>
    <property type="match status" value="1"/>
</dbReference>
<dbReference type="FunFam" id="1.10.1540.10:FF:000001">
    <property type="entry name" value="neurobeachin isoform X1"/>
    <property type="match status" value="1"/>
</dbReference>
<dbReference type="GO" id="GO:0005829">
    <property type="term" value="C:cytosol"/>
    <property type="evidence" value="ECO:0007669"/>
    <property type="project" value="TreeGrafter"/>
</dbReference>
<evidence type="ECO:0000256" key="1">
    <source>
        <dbReference type="ARBA" id="ARBA00004170"/>
    </source>
</evidence>
<dbReference type="SUPFAM" id="SSF50729">
    <property type="entry name" value="PH domain-like"/>
    <property type="match status" value="1"/>
</dbReference>
<feature type="region of interest" description="Disordered" evidence="10">
    <location>
        <begin position="1203"/>
        <end position="1306"/>
    </location>
</feature>
<dbReference type="CDD" id="cd06071">
    <property type="entry name" value="Beach"/>
    <property type="match status" value="1"/>
</dbReference>
<accession>A0AAX7VSI4</accession>
<evidence type="ECO:0000256" key="10">
    <source>
        <dbReference type="SAM" id="MobiDB-lite"/>
    </source>
</evidence>
<dbReference type="InterPro" id="IPR016024">
    <property type="entry name" value="ARM-type_fold"/>
</dbReference>
<dbReference type="GeneTree" id="ENSGT00940000154934"/>
<protein>
    <recommendedName>
        <fullName evidence="8">Neurobeachin</fullName>
    </recommendedName>
    <alternativeName>
        <fullName evidence="9">Lysosomal-trafficking regulator 2</fullName>
    </alternativeName>
</protein>
<comment type="subcellular location">
    <subcellularLocation>
        <location evidence="1">Membrane</location>
        <topology evidence="1">Peripheral membrane protein</topology>
    </subcellularLocation>
</comment>
<evidence type="ECO:0000256" key="6">
    <source>
        <dbReference type="ARBA" id="ARBA00023136"/>
    </source>
</evidence>
<organism evidence="13 14">
    <name type="scientific">Astatotilapia calliptera</name>
    <name type="common">Eastern happy</name>
    <name type="synonym">Chromis callipterus</name>
    <dbReference type="NCBI Taxonomy" id="8154"/>
    <lineage>
        <taxon>Eukaryota</taxon>
        <taxon>Metazoa</taxon>
        <taxon>Chordata</taxon>
        <taxon>Craniata</taxon>
        <taxon>Vertebrata</taxon>
        <taxon>Euteleostomi</taxon>
        <taxon>Actinopterygii</taxon>
        <taxon>Neopterygii</taxon>
        <taxon>Teleostei</taxon>
        <taxon>Neoteleostei</taxon>
        <taxon>Acanthomorphata</taxon>
        <taxon>Ovalentaria</taxon>
        <taxon>Cichlomorphae</taxon>
        <taxon>Cichliformes</taxon>
        <taxon>Cichlidae</taxon>
        <taxon>African cichlids</taxon>
        <taxon>Pseudocrenilabrinae</taxon>
        <taxon>Haplochromini</taxon>
        <taxon>Astatotilapia</taxon>
    </lineage>
</organism>
<evidence type="ECO:0000256" key="2">
    <source>
        <dbReference type="ARBA" id="ARBA00008498"/>
    </source>
</evidence>
<feature type="region of interest" description="Disordered" evidence="10">
    <location>
        <begin position="1508"/>
        <end position="1530"/>
    </location>
</feature>
<dbReference type="Gene3D" id="1.25.10.10">
    <property type="entry name" value="Leucine-rich Repeat Variant"/>
    <property type="match status" value="1"/>
</dbReference>
<comment type="similarity">
    <text evidence="2">Belongs to the WD repeat neurobeachin family.</text>
</comment>
<feature type="region of interest" description="Disordered" evidence="10">
    <location>
        <begin position="1591"/>
        <end position="1650"/>
    </location>
</feature>
<feature type="compositionally biased region" description="Low complexity" evidence="10">
    <location>
        <begin position="1804"/>
        <end position="1817"/>
    </location>
</feature>
<dbReference type="SMART" id="SM00320">
    <property type="entry name" value="WD40"/>
    <property type="match status" value="5"/>
</dbReference>
<sequence length="2906" mass="322176">MSSEKPVSVPPGSASSLTDTDRESHPPAGSSTQQPPPPQQQVAAGSGSGTTGERMVSAAGSMVLPAGVINPAVPIRNIQMKFAVLVGLIQVGEVSNRDIVETVLNLLVGGEFDLEMNFIIQEAESIGCMVELLSHCEVTCQAEIWSMFTAILRKSVRNLQTSTEVGLIQQVLLKMSTVDDMIADLLVDMLGVMASYSITVKELKLLFSMLRGENGIWPRHAIKLLSVLNQMPQRHGPDTFFNFPGRSAAAIALPPIAKWPYQNGFTINTWFRQDPLNNINVDKDKPYLYCFRTSKGIGYSAHFVGNCLIVTSLKSKGKGFQHCVKYDFQPRKWYMISIVHIYNRWRNSEIRCYVNGQLVSYGDMAWHVNTNDSYDKCFLGSSETADANRVFCGQLGAIYVFSEALNPAQIFAIHQLGPGYKSTFKFKSESDIHLAEHHKQVLYDGKLASSISFTYNAKATDAQLCLESSPRENPSIFVHSPHALMLQDVKAIVTHSIHSAIHSIGGIQVLFPLFAQLDYKQLNDSSVDTTVCATLLAFLVELLKSSVAMQEQMLGGKGFLVIGYLLEKSSRVHITRAVLEQFLSFAKYLDGLPHGAPLLKQLCDHVLFNAAIWIHTPAKVQLSLYTYLSSEFIGTATIYTTIRRIGTVLQLMHTLKYYYWAINPLECSGITPKGLDGPRPSQKEIISLRAFMLLFLKQLILKDRGVKEDELQSILNYLLTMHEDENIHDVLQLLVALMSEHPASMIPAFDQRNGIRVICKLLASKSESIRVQALKVLGYFLKHLGHKRKVEIMHTHSLFTLLGERLMMHTNTVSITTYNTLYEILTEQVCTQVVHKPHPDPDSTVKIQNPMILKVVATLLKNSSPSVELMEVRRLFLSDMIKLFSNSRENRRCLLQCSVWQDWMFSLGYINPKNPEEQKITEMVYNIFRILLYHAIKYEWGGWRVWVDTLSIAHSKVTYEAHKEYLAKMYEEYQRQEEENMKKGKKGSVSTISGLSATPAPVVNGNLEIDDNSQTQTPESEAEYSEGAGADSRNLLAEGAVKRPNGEALTPGEQSAGPGVRVEVHDLLVDIKAEKVEATEVKLDDLDLSPEGLGGSVGGGGGGGMENGPLVEVDSLLDSAYCSVVQNLNGNLALDDDGNMGPLITLADEKDSVPSNNGFLFSKVGLVLLPDQPTPSGPAPAHSTTSASDDLSLLAHMTSCGSDLTQTQSHTTGELPEDGPFKIQSPLADISSIAEAESQTQGTSRPDFPEGEGTDGADGETAGLKTGGDTASTTSDTERSDDGKDKDTKKIQTTATTQALHGRTAAQLERDLRVDLGFRGMPMTEEQRRQFSPGPRTTMFRIPEFKWSPMHQRLLTDLLFALETDVHVWRSHSTKSVMDFVNSNENIIFVHNTIHLISQMVDNIIIACGGILPLLSAATSPSVSGSSTELENIEATQGMSSETAVTFLSRLMAMVDVLVFASSLNFSEIEAEKNMSSGGLMRQCLRLVCCVAVRNCLECRQRQRDRSCKSSLTSSKSQDSLHSASTASKVQDPDRLLQDVDINRLRAVVFRDVDDSKQAQFLALAVVYFISVLMVSKYRDILEPQREIGRSTSLSGRSIRHEINSPTSTAFPDRDKQTPTPVDDSPRAGLPHTDSGIGEEGHVSGSLNGSEMGTDLLCSLSSDVRRSQESLLDSPHNPGSTPNASQAPPSSISSISQTNKGINVKEILKSLVAAPVDGGDLGQESGPTPYHPDPALKTHPMLPMQFHSFDRSVVVPVKKPPPGSLSVNTVGTPTTSGGASAGSTPNIFAAATATPKSMINTTGAADSASSSSSSSSSFVNGATSKNLPAVQTVAPMPEDTMENMSITTKLERALEKVAPLLREIFVDFAPFLSRTLLGSHGQELLIEGLVCMKSSTSVVELVMLLCSQEWQNSIQKNAGLAFIELINEGRLLCHAMKDHIVRVANEAEFILNRQRAEDVHKHAEFESNCAQYAADRREEEKMCDHLISAAKHRDHVTANQLKQKILNILTNKHGAWGTMSQSQLHDFWRLDYWEDDLRRRRRFVRNAFGSTHADMPLKALDEYKDEEKGLKKKNFRSQSVVTQNPEAELMLEGDDDAVSLLQEKEIDNLAGPVVLSTPAQLVAPVVVARGTLSITTTEIYFEVDEEDTAFKKMDPKVLAYSEGLHGKWMFSEIRAVFSRRYLLQNTGLEVFMANRTSVMFNFPDQATVKRVVYSLPRVGVGTSYGLPQARRISLATPRQLFKSSNMTQRWQRREISNFEYLMFLNTIAGRTYNDLNQYPVFPWVLTNYDSEELDLTLPGNFRDLSKPIGALNPKRAAFYAERYETWDDDSAPPHHYTTLYSTAHSTLMWMLRIEPFTTFFLSANDGKFDHPERAFSGIGRSWRNCQRDTADVKELIPEFYYLPEMFVNSNEYELGMREDAVPVSDVELPVWAKKPEDFVRINRMALESEFVSCQLHQWIDLIFGYKQRGPEAVRALNVFNFLSYEGAVNLDNLDAVQRELIEAQIQLSGQVPSQLLIEPHPPRSSAMHLCFLPQSPLMFKDQMQQDVIMVLKFPSNSPVTHVAANTLPHLSIPAAVTVTCSRLFAVNRWHNTVGLRGAPGYSLEQAHHLPIEMDPLIANNSGVNKRQITDLVDQSIQINTHCFVVTADNRYILVCGFWDKSFRVYSTETGKLTQIVFGHWDVVTCLARSESYIGGDCYIVSGSRDATLLLWYWSGRHHIIGDNPNNSDYPAPRAVLTGHDHEVVCVSVCAELGLVISGAKEGPCLVHTITGDLLRALEGPELCQQPRLISVSSEGHCIIYYERGRFCNFSINGKLLAQMEVNDSTRAILLSSDGQNLVTGGDNGVVEVWQACDFKQLYIYPGCDAGIRAMDLSHDQRTLITGMASGSIVAFNIDFNRWHYEHQNRY</sequence>
<dbReference type="PROSITE" id="PS50197">
    <property type="entry name" value="BEACH"/>
    <property type="match status" value="1"/>
</dbReference>
<dbReference type="Ensembl" id="ENSACLT00000047862.1">
    <property type="protein sequence ID" value="ENSACLP00000084799.1"/>
    <property type="gene ID" value="ENSACLG00000003197.2"/>
</dbReference>
<keyword evidence="14" id="KW-1185">Reference proteome</keyword>
<dbReference type="Pfam" id="PF20426">
    <property type="entry name" value="NBCH_WD40"/>
    <property type="match status" value="1"/>
</dbReference>
<feature type="domain" description="BEACH-type PH" evidence="12">
    <location>
        <begin position="2108"/>
        <end position="2216"/>
    </location>
</feature>
<dbReference type="InterPro" id="IPR031570">
    <property type="entry name" value="NBEA/BDCP_DUF4704"/>
</dbReference>
<feature type="region of interest" description="Disordered" evidence="10">
    <location>
        <begin position="1663"/>
        <end position="1696"/>
    </location>
</feature>
<dbReference type="CDD" id="cd01201">
    <property type="entry name" value="PH_BEACH"/>
    <property type="match status" value="1"/>
</dbReference>
<keyword evidence="4" id="KW-0853">WD repeat</keyword>
<feature type="compositionally biased region" description="Low complexity" evidence="10">
    <location>
        <begin position="1684"/>
        <end position="1696"/>
    </location>
</feature>
<dbReference type="PANTHER" id="PTHR13743">
    <property type="entry name" value="BEIGE/BEACH-RELATED"/>
    <property type="match status" value="1"/>
</dbReference>
<dbReference type="Pfam" id="PF20425">
    <property type="entry name" value="Neurobeachin"/>
    <property type="match status" value="1"/>
</dbReference>
<dbReference type="Gene3D" id="2.30.29.30">
    <property type="entry name" value="Pleckstrin-homology domain (PH domain)/Phosphotyrosine-binding domain (PTB)"/>
    <property type="match status" value="1"/>
</dbReference>
<dbReference type="PANTHER" id="PTHR13743:SF62">
    <property type="entry name" value="NEUROBEACHIN"/>
    <property type="match status" value="1"/>
</dbReference>
<dbReference type="InterPro" id="IPR046852">
    <property type="entry name" value="Neurobeachin_a-sol"/>
</dbReference>
<dbReference type="Gene3D" id="1.10.1540.10">
    <property type="entry name" value="BEACH domain"/>
    <property type="match status" value="1"/>
</dbReference>
<dbReference type="InterPro" id="IPR050865">
    <property type="entry name" value="BEACH_Domain"/>
</dbReference>
<proteinExistence type="inferred from homology"/>
<feature type="region of interest" description="Disordered" evidence="10">
    <location>
        <begin position="1"/>
        <end position="54"/>
    </location>
</feature>
<dbReference type="FunFam" id="2.30.29.30:FF:000059">
    <property type="entry name" value="neurobeachin isoform X1"/>
    <property type="match status" value="1"/>
</dbReference>
<dbReference type="PROSITE" id="PS51783">
    <property type="entry name" value="PH_BEACH"/>
    <property type="match status" value="1"/>
</dbReference>
<dbReference type="InterPro" id="IPR011989">
    <property type="entry name" value="ARM-like"/>
</dbReference>
<dbReference type="InterPro" id="IPR013320">
    <property type="entry name" value="ConA-like_dom_sf"/>
</dbReference>
<dbReference type="InterPro" id="IPR015943">
    <property type="entry name" value="WD40/YVTN_repeat-like_dom_sf"/>
</dbReference>
<evidence type="ECO:0000256" key="9">
    <source>
        <dbReference type="ARBA" id="ARBA00080802"/>
    </source>
</evidence>
<dbReference type="SUPFAM" id="SSF81837">
    <property type="entry name" value="BEACH domain"/>
    <property type="match status" value="1"/>
</dbReference>
<dbReference type="Pfam" id="PF14844">
    <property type="entry name" value="PH_BEACH"/>
    <property type="match status" value="1"/>
</dbReference>
<feature type="compositionally biased region" description="Low complexity" evidence="10">
    <location>
        <begin position="1509"/>
        <end position="1523"/>
    </location>
</feature>
<evidence type="ECO:0000256" key="5">
    <source>
        <dbReference type="ARBA" id="ARBA00022737"/>
    </source>
</evidence>
<dbReference type="InterPro" id="IPR036372">
    <property type="entry name" value="BEACH_dom_sf"/>
</dbReference>
<reference evidence="13 14" key="1">
    <citation type="submission" date="2018-05" db="EMBL/GenBank/DDBJ databases">
        <authorList>
            <person name="Datahose"/>
        </authorList>
    </citation>
    <scope>NUCLEOTIDE SEQUENCE</scope>
</reference>
<dbReference type="InterPro" id="IPR010508">
    <property type="entry name" value="NBEA-like_DUF1088"/>
</dbReference>
<feature type="compositionally biased region" description="Polar residues" evidence="10">
    <location>
        <begin position="1203"/>
        <end position="1212"/>
    </location>
</feature>
<dbReference type="InterPro" id="IPR036322">
    <property type="entry name" value="WD40_repeat_dom_sf"/>
</dbReference>
<dbReference type="Gene3D" id="2.60.120.200">
    <property type="match status" value="1"/>
</dbReference>
<reference evidence="13" key="3">
    <citation type="submission" date="2025-08" db="UniProtKB">
        <authorList>
            <consortium name="Ensembl"/>
        </authorList>
    </citation>
    <scope>IDENTIFICATION</scope>
</reference>
<dbReference type="Pfam" id="PF06469">
    <property type="entry name" value="DUF1088"/>
    <property type="match status" value="1"/>
</dbReference>
<evidence type="ECO:0000259" key="12">
    <source>
        <dbReference type="PROSITE" id="PS51783"/>
    </source>
</evidence>
<dbReference type="InterPro" id="IPR001680">
    <property type="entry name" value="WD40_rpt"/>
</dbReference>
<feature type="compositionally biased region" description="Acidic residues" evidence="10">
    <location>
        <begin position="1249"/>
        <end position="1258"/>
    </location>
</feature>
<feature type="compositionally biased region" description="Basic and acidic residues" evidence="10">
    <location>
        <begin position="1276"/>
        <end position="1290"/>
    </location>
</feature>
<feature type="compositionally biased region" description="Low complexity" evidence="10">
    <location>
        <begin position="1259"/>
        <end position="1275"/>
    </location>
</feature>
<dbReference type="InterPro" id="IPR000409">
    <property type="entry name" value="BEACH_dom"/>
</dbReference>
<keyword evidence="6" id="KW-0472">Membrane</keyword>
<evidence type="ECO:0000256" key="8">
    <source>
        <dbReference type="ARBA" id="ARBA00073055"/>
    </source>
</evidence>
<feature type="region of interest" description="Disordered" evidence="10">
    <location>
        <begin position="1801"/>
        <end position="1822"/>
    </location>
</feature>
<feature type="region of interest" description="Disordered" evidence="10">
    <location>
        <begin position="978"/>
        <end position="1033"/>
    </location>
</feature>
<dbReference type="InterPro" id="IPR023362">
    <property type="entry name" value="PH-BEACH_dom"/>
</dbReference>
<reference evidence="14" key="2">
    <citation type="submission" date="2023-03" db="EMBL/GenBank/DDBJ databases">
        <authorList>
            <consortium name="Wellcome Sanger Institute Data Sharing"/>
        </authorList>
    </citation>
    <scope>NUCLEOTIDE SEQUENCE [LARGE SCALE GENOMIC DNA]</scope>
</reference>
<dbReference type="InterPro" id="IPR011993">
    <property type="entry name" value="PH-like_dom_sf"/>
</dbReference>
<dbReference type="SMART" id="SM01026">
    <property type="entry name" value="Beach"/>
    <property type="match status" value="1"/>
</dbReference>
<feature type="domain" description="BEACH" evidence="11">
    <location>
        <begin position="2235"/>
        <end position="2523"/>
    </location>
</feature>
<reference evidence="13" key="4">
    <citation type="submission" date="2025-09" db="UniProtKB">
        <authorList>
            <consortium name="Ensembl"/>
        </authorList>
    </citation>
    <scope>IDENTIFICATION</scope>
</reference>
<dbReference type="SUPFAM" id="SSF48371">
    <property type="entry name" value="ARM repeat"/>
    <property type="match status" value="1"/>
</dbReference>
<evidence type="ECO:0000256" key="7">
    <source>
        <dbReference type="ARBA" id="ARBA00065599"/>
    </source>
</evidence>
<name>A0AAX7VSI4_ASTCA</name>
<dbReference type="Pfam" id="PF02138">
    <property type="entry name" value="Beach"/>
    <property type="match status" value="1"/>
</dbReference>
<evidence type="ECO:0000256" key="3">
    <source>
        <dbReference type="ARBA" id="ARBA00022553"/>
    </source>
</evidence>